<gene>
    <name evidence="1" type="ORF">MKI79_05720</name>
</gene>
<dbReference type="RefSeq" id="WP_241571090.1">
    <property type="nucleotide sequence ID" value="NZ_JAKUML010000007.1"/>
</dbReference>
<sequence length="179" mass="21685">MDRDLDYIKLLLNDFFNDKLMVEKFELIQKNHVTGWEIWLQIEFAHFLAKHSSSPEWYREESYEYDKRKEKIKLKLRPDFLVRKKGWRINEYMALEFKQNVQPRACLNNMITDLNKYSKIRGSNNDLRSVWTVGVFKTDDIDSTQDHFEKYFSEKDSEFNISDLTISKIANTEYWFALL</sequence>
<keyword evidence="2" id="KW-1185">Reference proteome</keyword>
<comment type="caution">
    <text evidence="1">The sequence shown here is derived from an EMBL/GenBank/DDBJ whole genome shotgun (WGS) entry which is preliminary data.</text>
</comment>
<accession>A0A9X1WXM6</accession>
<proteinExistence type="predicted"/>
<name>A0A9X1WXM6_9GAMM</name>
<dbReference type="Proteomes" id="UP001139701">
    <property type="component" value="Unassembled WGS sequence"/>
</dbReference>
<evidence type="ECO:0000313" key="1">
    <source>
        <dbReference type="EMBL" id="MCJ8146398.1"/>
    </source>
</evidence>
<dbReference type="AlphaFoldDB" id="A0A9X1WXM6"/>
<dbReference type="EMBL" id="JAKUML010000007">
    <property type="protein sequence ID" value="MCJ8146398.1"/>
    <property type="molecule type" value="Genomic_DNA"/>
</dbReference>
<reference evidence="1" key="1">
    <citation type="submission" date="2022-02" db="EMBL/GenBank/DDBJ databases">
        <title>Acinetobacter A3.8 sp. nov., isolated from Sediment (Zhairuo Island).</title>
        <authorList>
            <person name="Zheng K."/>
        </authorList>
    </citation>
    <scope>NUCLEOTIDE SEQUENCE</scope>
    <source>
        <strain evidence="1">A3.8</strain>
    </source>
</reference>
<evidence type="ECO:0000313" key="2">
    <source>
        <dbReference type="Proteomes" id="UP001139701"/>
    </source>
</evidence>
<protein>
    <submittedName>
        <fullName evidence="1">Uncharacterized protein</fullName>
    </submittedName>
</protein>
<organism evidence="1 2">
    <name type="scientific">Acinetobacter sedimenti</name>
    <dbReference type="NCBI Taxonomy" id="2919922"/>
    <lineage>
        <taxon>Bacteria</taxon>
        <taxon>Pseudomonadati</taxon>
        <taxon>Pseudomonadota</taxon>
        <taxon>Gammaproteobacteria</taxon>
        <taxon>Moraxellales</taxon>
        <taxon>Moraxellaceae</taxon>
        <taxon>Acinetobacter</taxon>
    </lineage>
</organism>